<keyword evidence="12" id="KW-0067">ATP-binding</keyword>
<keyword evidence="7" id="KW-0479">Metal-binding</keyword>
<dbReference type="NCBIfam" id="TIGR02778">
    <property type="entry name" value="ligD_pol"/>
    <property type="match status" value="1"/>
</dbReference>
<dbReference type="InterPro" id="IPR052171">
    <property type="entry name" value="NHEJ_LigD"/>
</dbReference>
<dbReference type="Pfam" id="PF01068">
    <property type="entry name" value="DNA_ligase_A_M"/>
    <property type="match status" value="1"/>
</dbReference>
<keyword evidence="25" id="KW-1185">Reference proteome</keyword>
<keyword evidence="4" id="KW-0808">Transferase</keyword>
<dbReference type="PANTHER" id="PTHR42705">
    <property type="entry name" value="BIFUNCTIONAL NON-HOMOLOGOUS END JOINING PROTEIN LIGD"/>
    <property type="match status" value="1"/>
</dbReference>
<keyword evidence="14" id="KW-0238">DNA-binding</keyword>
<organism evidence="24 25">
    <name type="scientific">Virgibacillus natechei</name>
    <dbReference type="NCBI Taxonomy" id="1216297"/>
    <lineage>
        <taxon>Bacteria</taxon>
        <taxon>Bacillati</taxon>
        <taxon>Bacillota</taxon>
        <taxon>Bacilli</taxon>
        <taxon>Bacillales</taxon>
        <taxon>Bacillaceae</taxon>
        <taxon>Virgibacillus</taxon>
    </lineage>
</organism>
<evidence type="ECO:0000256" key="9">
    <source>
        <dbReference type="ARBA" id="ARBA00022763"/>
    </source>
</evidence>
<keyword evidence="3 24" id="KW-0436">Ligase</keyword>
<dbReference type="PROSITE" id="PS00697">
    <property type="entry name" value="DNA_LIGASE_A1"/>
    <property type="match status" value="1"/>
</dbReference>
<evidence type="ECO:0000256" key="21">
    <source>
        <dbReference type="ARBA" id="ARBA00049981"/>
    </source>
</evidence>
<dbReference type="PANTHER" id="PTHR42705:SF2">
    <property type="entry name" value="BIFUNCTIONAL NON-HOMOLOGOUS END JOINING PROTEIN LIGD"/>
    <property type="match status" value="1"/>
</dbReference>
<evidence type="ECO:0000256" key="19">
    <source>
        <dbReference type="ARBA" id="ARBA00029943"/>
    </source>
</evidence>
<dbReference type="PROSITE" id="PS50160">
    <property type="entry name" value="DNA_LIGASE_A3"/>
    <property type="match status" value="1"/>
</dbReference>
<evidence type="ECO:0000256" key="1">
    <source>
        <dbReference type="ARBA" id="ARBA00001936"/>
    </source>
</evidence>
<keyword evidence="5" id="KW-0548">Nucleotidyltransferase</keyword>
<evidence type="ECO:0000259" key="23">
    <source>
        <dbReference type="PROSITE" id="PS50160"/>
    </source>
</evidence>
<evidence type="ECO:0000256" key="5">
    <source>
        <dbReference type="ARBA" id="ARBA00022695"/>
    </source>
</evidence>
<dbReference type="InterPro" id="IPR014143">
    <property type="entry name" value="NHEJ_ligase_prk"/>
</dbReference>
<keyword evidence="9" id="KW-0227">DNA damage</keyword>
<proteinExistence type="inferred from homology"/>
<dbReference type="InterPro" id="IPR014146">
    <property type="entry name" value="LigD_ligase_dom"/>
</dbReference>
<evidence type="ECO:0000313" key="25">
    <source>
        <dbReference type="Proteomes" id="UP001519345"/>
    </source>
</evidence>
<keyword evidence="15" id="KW-0233">DNA recombination</keyword>
<dbReference type="NCBIfam" id="TIGR02776">
    <property type="entry name" value="NHEJ_ligase_prk"/>
    <property type="match status" value="1"/>
</dbReference>
<keyword evidence="10" id="KW-0378">Hydrolase</keyword>
<protein>
    <recommendedName>
        <fullName evidence="2">DNA ligase (ATP)</fullName>
        <ecNumber evidence="2">6.5.1.1</ecNumber>
    </recommendedName>
    <alternativeName>
        <fullName evidence="19">NHEJ DNA polymerase</fullName>
    </alternativeName>
</protein>
<keyword evidence="6" id="KW-0540">Nuclease</keyword>
<gene>
    <name evidence="24" type="ORF">J2Z83_001915</name>
</gene>
<dbReference type="GO" id="GO:0003910">
    <property type="term" value="F:DNA ligase (ATP) activity"/>
    <property type="evidence" value="ECO:0007669"/>
    <property type="project" value="UniProtKB-EC"/>
</dbReference>
<evidence type="ECO:0000256" key="20">
    <source>
        <dbReference type="ARBA" id="ARBA00034003"/>
    </source>
</evidence>
<evidence type="ECO:0000256" key="13">
    <source>
        <dbReference type="ARBA" id="ARBA00022932"/>
    </source>
</evidence>
<keyword evidence="17" id="KW-0464">Manganese</keyword>
<evidence type="ECO:0000256" key="3">
    <source>
        <dbReference type="ARBA" id="ARBA00022598"/>
    </source>
</evidence>
<evidence type="ECO:0000256" key="22">
    <source>
        <dbReference type="ARBA" id="ARBA00049990"/>
    </source>
</evidence>
<comment type="similarity">
    <text evidence="22">In the N-terminal section; belongs to the LigD polymerase family.</text>
</comment>
<evidence type="ECO:0000256" key="11">
    <source>
        <dbReference type="ARBA" id="ARBA00022839"/>
    </source>
</evidence>
<dbReference type="EC" id="6.5.1.1" evidence="2"/>
<comment type="caution">
    <text evidence="24">The sequence shown here is derived from an EMBL/GenBank/DDBJ whole genome shotgun (WGS) entry which is preliminary data.</text>
</comment>
<evidence type="ECO:0000313" key="24">
    <source>
        <dbReference type="EMBL" id="MBP1969807.1"/>
    </source>
</evidence>
<keyword evidence="8" id="KW-0547">Nucleotide-binding</keyword>
<dbReference type="Gene3D" id="3.30.470.30">
    <property type="entry name" value="DNA ligase/mRNA capping enzyme"/>
    <property type="match status" value="1"/>
</dbReference>
<keyword evidence="18" id="KW-0511">Multifunctional enzyme</keyword>
<sequence>MEVMKPIVRSETLAGNDWLYEVKYDGFRCVLHWEETGNIRLISRNNKDLTDHFPEIMEACVKNESLVHSSLPLKLDGELCVLNNSFQANFSAIQKRGRLKNKESIRRAANTRPASFLAFDLLHYKGTDYKKETYQQRKSMLDEFFAIINLGGRIGFIEAYDDAETLGGIVFDFQAEGMIAKRKESIYHHGKDHHDWFKIKNWRTIHGFLTHYNPENDYFTVCIYEGEHIKVIGKCKHGLDSEAFQTLKKLFTTKGEKQDGGYTLPPAICASIHTLDFYKAQLREPEFVSLLPSVRAEDCTVERLNIDINMFPNTVQLSNTEKLFWPDKGLTKGDLLVYIRRIAPYMLPFLKGRALTIIRAPDGVKEEHFFQKHLPDYAPSFISRLEINDEKVIVCEDLDALIWFANHGAVEYHIPFQTIEHDFPSEIVFDLDPPNRENFDLAIQAARIIKTMLDDLELVSFVKTSGNKGLQIHIPISTGVMSYDETAIFTQAIAQTVENAYPEHFTTERLKKNRNGRLYIDYLQHAKDKTLIAPYSPRKTDEGTIAAPVFWEEVEEGLRPEQFTIENAVERVHLLGCPFAKYVEVGKEQKLDNVLALVRGSDKD</sequence>
<reference evidence="24 25" key="1">
    <citation type="submission" date="2021-03" db="EMBL/GenBank/DDBJ databases">
        <title>Genomic Encyclopedia of Type Strains, Phase IV (KMG-IV): sequencing the most valuable type-strain genomes for metagenomic binning, comparative biology and taxonomic classification.</title>
        <authorList>
            <person name="Goeker M."/>
        </authorList>
    </citation>
    <scope>NUCLEOTIDE SEQUENCE [LARGE SCALE GENOMIC DNA]</scope>
    <source>
        <strain evidence="24 25">DSM 25609</strain>
    </source>
</reference>
<comment type="cofactor">
    <cofactor evidence="1">
        <name>Mn(2+)</name>
        <dbReference type="ChEBI" id="CHEBI:29035"/>
    </cofactor>
</comment>
<comment type="similarity">
    <text evidence="21">In the C-terminal section; belongs to the ATP-dependent DNA ligase family.</text>
</comment>
<dbReference type="CDD" id="cd07906">
    <property type="entry name" value="Adenylation_DNA_ligase_LigD_LigC"/>
    <property type="match status" value="1"/>
</dbReference>
<evidence type="ECO:0000256" key="7">
    <source>
        <dbReference type="ARBA" id="ARBA00022723"/>
    </source>
</evidence>
<dbReference type="RefSeq" id="WP_209462979.1">
    <property type="nucleotide sequence ID" value="NZ_CP110224.1"/>
</dbReference>
<evidence type="ECO:0000256" key="10">
    <source>
        <dbReference type="ARBA" id="ARBA00022801"/>
    </source>
</evidence>
<evidence type="ECO:0000256" key="4">
    <source>
        <dbReference type="ARBA" id="ARBA00022679"/>
    </source>
</evidence>
<dbReference type="NCBIfam" id="NF007211">
    <property type="entry name" value="PRK09633.1"/>
    <property type="match status" value="1"/>
</dbReference>
<comment type="catalytic activity">
    <reaction evidence="20">
        <text>ATP + (deoxyribonucleotide)n-3'-hydroxyl + 5'-phospho-(deoxyribonucleotide)m = (deoxyribonucleotide)n+m + AMP + diphosphate.</text>
        <dbReference type="EC" id="6.5.1.1"/>
    </reaction>
</comment>
<dbReference type="Pfam" id="PF21686">
    <property type="entry name" value="LigD_Prim-Pol"/>
    <property type="match status" value="1"/>
</dbReference>
<dbReference type="NCBIfam" id="TIGR02779">
    <property type="entry name" value="NHEJ_ligase_lig"/>
    <property type="match status" value="1"/>
</dbReference>
<keyword evidence="13" id="KW-0239">DNA-directed DNA polymerase</keyword>
<evidence type="ECO:0000256" key="2">
    <source>
        <dbReference type="ARBA" id="ARBA00012727"/>
    </source>
</evidence>
<evidence type="ECO:0000256" key="16">
    <source>
        <dbReference type="ARBA" id="ARBA00023204"/>
    </source>
</evidence>
<evidence type="ECO:0000256" key="17">
    <source>
        <dbReference type="ARBA" id="ARBA00023211"/>
    </source>
</evidence>
<accession>A0ABS4IFU5</accession>
<dbReference type="InterPro" id="IPR016059">
    <property type="entry name" value="DNA_ligase_ATP-dep_CS"/>
</dbReference>
<name>A0ABS4IFU5_9BACI</name>
<evidence type="ECO:0000256" key="6">
    <source>
        <dbReference type="ARBA" id="ARBA00022722"/>
    </source>
</evidence>
<dbReference type="InterPro" id="IPR012310">
    <property type="entry name" value="DNA_ligase_ATP-dep_cent"/>
</dbReference>
<dbReference type="EMBL" id="JAGGKX010000008">
    <property type="protein sequence ID" value="MBP1969807.1"/>
    <property type="molecule type" value="Genomic_DNA"/>
</dbReference>
<evidence type="ECO:0000256" key="18">
    <source>
        <dbReference type="ARBA" id="ARBA00023268"/>
    </source>
</evidence>
<keyword evidence="11" id="KW-0269">Exonuclease</keyword>
<dbReference type="SUPFAM" id="SSF56091">
    <property type="entry name" value="DNA ligase/mRNA capping enzyme, catalytic domain"/>
    <property type="match status" value="1"/>
</dbReference>
<evidence type="ECO:0000256" key="15">
    <source>
        <dbReference type="ARBA" id="ARBA00023172"/>
    </source>
</evidence>
<dbReference type="Proteomes" id="UP001519345">
    <property type="component" value="Unassembled WGS sequence"/>
</dbReference>
<evidence type="ECO:0000256" key="8">
    <source>
        <dbReference type="ARBA" id="ARBA00022741"/>
    </source>
</evidence>
<keyword evidence="16" id="KW-0234">DNA repair</keyword>
<dbReference type="Gene3D" id="3.90.920.10">
    <property type="entry name" value="DNA primase, PRIM domain"/>
    <property type="match status" value="1"/>
</dbReference>
<evidence type="ECO:0000256" key="14">
    <source>
        <dbReference type="ARBA" id="ARBA00023125"/>
    </source>
</evidence>
<feature type="domain" description="ATP-dependent DNA ligase family profile" evidence="23">
    <location>
        <begin position="107"/>
        <end position="234"/>
    </location>
</feature>
<evidence type="ECO:0000256" key="12">
    <source>
        <dbReference type="ARBA" id="ARBA00022840"/>
    </source>
</evidence>
<dbReference type="InterPro" id="IPR014145">
    <property type="entry name" value="LigD_pol_dom"/>
</dbReference>